<organism evidence="1 2">
    <name type="scientific">Cardiocondyla obscurior</name>
    <dbReference type="NCBI Taxonomy" id="286306"/>
    <lineage>
        <taxon>Eukaryota</taxon>
        <taxon>Metazoa</taxon>
        <taxon>Ecdysozoa</taxon>
        <taxon>Arthropoda</taxon>
        <taxon>Hexapoda</taxon>
        <taxon>Insecta</taxon>
        <taxon>Pterygota</taxon>
        <taxon>Neoptera</taxon>
        <taxon>Endopterygota</taxon>
        <taxon>Hymenoptera</taxon>
        <taxon>Apocrita</taxon>
        <taxon>Aculeata</taxon>
        <taxon>Formicoidea</taxon>
        <taxon>Formicidae</taxon>
        <taxon>Myrmicinae</taxon>
        <taxon>Cardiocondyla</taxon>
    </lineage>
</organism>
<dbReference type="EMBL" id="JADYXP020000010">
    <property type="protein sequence ID" value="KAL0115368.1"/>
    <property type="molecule type" value="Genomic_DNA"/>
</dbReference>
<accession>A0AAW2FIW3</accession>
<reference evidence="1 2" key="1">
    <citation type="submission" date="2023-03" db="EMBL/GenBank/DDBJ databases">
        <title>High recombination rates correlate with genetic variation in Cardiocondyla obscurior ants.</title>
        <authorList>
            <person name="Errbii M."/>
        </authorList>
    </citation>
    <scope>NUCLEOTIDE SEQUENCE [LARGE SCALE GENOMIC DNA]</scope>
    <source>
        <strain evidence="1">Alpha-2009</strain>
        <tissue evidence="1">Whole body</tissue>
    </source>
</reference>
<sequence length="55" mass="6161">MEDNTCENVLEPNRLLSSSKNTGTNVDCTFLRTKPAVEATRKEVNCDPLNSIEVY</sequence>
<gene>
    <name evidence="1" type="ORF">PUN28_010713</name>
</gene>
<protein>
    <submittedName>
        <fullName evidence="1">Uncharacterized protein</fullName>
    </submittedName>
</protein>
<evidence type="ECO:0000313" key="2">
    <source>
        <dbReference type="Proteomes" id="UP001430953"/>
    </source>
</evidence>
<proteinExistence type="predicted"/>
<name>A0AAW2FIW3_9HYME</name>
<comment type="caution">
    <text evidence="1">The sequence shown here is derived from an EMBL/GenBank/DDBJ whole genome shotgun (WGS) entry which is preliminary data.</text>
</comment>
<evidence type="ECO:0000313" key="1">
    <source>
        <dbReference type="EMBL" id="KAL0115368.1"/>
    </source>
</evidence>
<dbReference type="Proteomes" id="UP001430953">
    <property type="component" value="Unassembled WGS sequence"/>
</dbReference>
<dbReference type="AlphaFoldDB" id="A0AAW2FIW3"/>
<keyword evidence="2" id="KW-1185">Reference proteome</keyword>